<organism evidence="2 3">
    <name type="scientific">Sorangium cellulosum</name>
    <name type="common">Polyangium cellulosum</name>
    <dbReference type="NCBI Taxonomy" id="56"/>
    <lineage>
        <taxon>Bacteria</taxon>
        <taxon>Pseudomonadati</taxon>
        <taxon>Myxococcota</taxon>
        <taxon>Polyangia</taxon>
        <taxon>Polyangiales</taxon>
        <taxon>Polyangiaceae</taxon>
        <taxon>Sorangium</taxon>
    </lineage>
</organism>
<dbReference type="EMBL" id="JEMC01001182">
    <property type="protein sequence ID" value="KYF99094.1"/>
    <property type="molecule type" value="Genomic_DNA"/>
</dbReference>
<dbReference type="AlphaFoldDB" id="A0A150T313"/>
<evidence type="ECO:0000313" key="3">
    <source>
        <dbReference type="Proteomes" id="UP000075515"/>
    </source>
</evidence>
<protein>
    <submittedName>
        <fullName evidence="2">Uncharacterized protein</fullName>
    </submittedName>
</protein>
<accession>A0A150T313</accession>
<dbReference type="Proteomes" id="UP000075515">
    <property type="component" value="Unassembled WGS sequence"/>
</dbReference>
<feature type="region of interest" description="Disordered" evidence="1">
    <location>
        <begin position="91"/>
        <end position="130"/>
    </location>
</feature>
<evidence type="ECO:0000313" key="2">
    <source>
        <dbReference type="EMBL" id="KYF99094.1"/>
    </source>
</evidence>
<reference evidence="2 3" key="1">
    <citation type="submission" date="2014-02" db="EMBL/GenBank/DDBJ databases">
        <title>The small core and large imbalanced accessory genome model reveals a collaborative survival strategy of Sorangium cellulosum strains in nature.</title>
        <authorList>
            <person name="Han K."/>
            <person name="Peng R."/>
            <person name="Blom J."/>
            <person name="Li Y.-Z."/>
        </authorList>
    </citation>
    <scope>NUCLEOTIDE SEQUENCE [LARGE SCALE GENOMIC DNA]</scope>
    <source>
        <strain evidence="2 3">So0149</strain>
    </source>
</reference>
<gene>
    <name evidence="2" type="ORF">BE18_37325</name>
</gene>
<proteinExistence type="predicted"/>
<comment type="caution">
    <text evidence="2">The sequence shown here is derived from an EMBL/GenBank/DDBJ whole genome shotgun (WGS) entry which is preliminary data.</text>
</comment>
<name>A0A150T313_SORCE</name>
<feature type="compositionally biased region" description="Low complexity" evidence="1">
    <location>
        <begin position="24"/>
        <end position="35"/>
    </location>
</feature>
<feature type="region of interest" description="Disordered" evidence="1">
    <location>
        <begin position="19"/>
        <end position="68"/>
    </location>
</feature>
<evidence type="ECO:0000256" key="1">
    <source>
        <dbReference type="SAM" id="MobiDB-lite"/>
    </source>
</evidence>
<sequence length="130" mass="13887">MLPTRTISPYSSVRRSFACVRGDSSPTSSRKSVPSWAASNRPSRGATAPVNAPRSWPKSSLSTSDSDRLAQFTFTNRSRGCRDMPAIHSATTSLPVPVSPRIRTGSGVGATVSRASRRRRISGSIARKPG</sequence>